<proteinExistence type="predicted"/>
<dbReference type="Proteomes" id="UP000297966">
    <property type="component" value="Unassembled WGS sequence"/>
</dbReference>
<dbReference type="OrthoDB" id="9795573at2"/>
<gene>
    <name evidence="1" type="ORF">E4K65_06000</name>
</gene>
<protein>
    <submittedName>
        <fullName evidence="1">Integrase</fullName>
    </submittedName>
</protein>
<evidence type="ECO:0000313" key="1">
    <source>
        <dbReference type="EMBL" id="TFV49725.1"/>
    </source>
</evidence>
<evidence type="ECO:0000313" key="2">
    <source>
        <dbReference type="Proteomes" id="UP000297966"/>
    </source>
</evidence>
<reference evidence="1 2" key="1">
    <citation type="submission" date="2019-03" db="EMBL/GenBank/DDBJ databases">
        <title>Bradyrhizobium diversity isolated from nodules of Chamaecrista fasciculata.</title>
        <authorList>
            <person name="Klepa M.S."/>
            <person name="Urquiaga M.O."/>
            <person name="Hungria M."/>
            <person name="Delamuta J.R."/>
        </authorList>
    </citation>
    <scope>NUCLEOTIDE SEQUENCE [LARGE SCALE GENOMIC DNA]</scope>
    <source>
        <strain evidence="1 2">CNPSo 3448</strain>
    </source>
</reference>
<dbReference type="EMBL" id="SPQT01000002">
    <property type="protein sequence ID" value="TFV49725.1"/>
    <property type="molecule type" value="Genomic_DNA"/>
</dbReference>
<name>A0A4Y9M3N0_9BRAD</name>
<keyword evidence="2" id="KW-1185">Reference proteome</keyword>
<accession>A0A4Y9M3N0</accession>
<organism evidence="1 2">
    <name type="scientific">Bradyrhizobium niftali</name>
    <dbReference type="NCBI Taxonomy" id="2560055"/>
    <lineage>
        <taxon>Bacteria</taxon>
        <taxon>Pseudomonadati</taxon>
        <taxon>Pseudomonadota</taxon>
        <taxon>Alphaproteobacteria</taxon>
        <taxon>Hyphomicrobiales</taxon>
        <taxon>Nitrobacteraceae</taxon>
        <taxon>Bradyrhizobium</taxon>
    </lineage>
</organism>
<dbReference type="AlphaFoldDB" id="A0A4Y9M3N0"/>
<comment type="caution">
    <text evidence="1">The sequence shown here is derived from an EMBL/GenBank/DDBJ whole genome shotgun (WGS) entry which is preliminary data.</text>
</comment>
<sequence length="50" mass="5713">MLTDTGLQKLKPGEKLYKRGDRDGMYVAVLPINRRKQISESGDHTIKVVR</sequence>
<dbReference type="RefSeq" id="WP_135173372.1">
    <property type="nucleotide sequence ID" value="NZ_SPQT01000002.1"/>
</dbReference>